<name>B6W4W2_9BACT</name>
<evidence type="ECO:0000313" key="1">
    <source>
        <dbReference type="EMBL" id="EEB22929.1"/>
    </source>
</evidence>
<gene>
    <name evidence="1" type="ORF">BACDOR_04577</name>
</gene>
<reference evidence="1 2" key="2">
    <citation type="submission" date="2008-10" db="EMBL/GenBank/DDBJ databases">
        <authorList>
            <person name="Fulton L."/>
            <person name="Clifton S."/>
            <person name="Fulton B."/>
            <person name="Xu J."/>
            <person name="Minx P."/>
            <person name="Pepin K.H."/>
            <person name="Johnson M."/>
            <person name="Thiruvilangam P."/>
            <person name="Bhonagiri V."/>
            <person name="Nash W.E."/>
            <person name="Mardis E.R."/>
            <person name="Wilson R.K."/>
        </authorList>
    </citation>
    <scope>NUCLEOTIDE SEQUENCE [LARGE SCALE GENOMIC DNA]</scope>
    <source>
        <strain evidence="1 2">DSM 17855</strain>
    </source>
</reference>
<organism evidence="1 2">
    <name type="scientific">Phocaeicola dorei DSM 17855</name>
    <dbReference type="NCBI Taxonomy" id="483217"/>
    <lineage>
        <taxon>Bacteria</taxon>
        <taxon>Pseudomonadati</taxon>
        <taxon>Bacteroidota</taxon>
        <taxon>Bacteroidia</taxon>
        <taxon>Bacteroidales</taxon>
        <taxon>Bacteroidaceae</taxon>
        <taxon>Phocaeicola</taxon>
    </lineage>
</organism>
<dbReference type="Proteomes" id="UP000004849">
    <property type="component" value="Unassembled WGS sequence"/>
</dbReference>
<reference evidence="1 2" key="1">
    <citation type="submission" date="2008-10" db="EMBL/GenBank/DDBJ databases">
        <title>Draft genome sequence of Bacteroides dorei (DSM 17855).</title>
        <authorList>
            <person name="Sudarsanam P."/>
            <person name="Ley R."/>
            <person name="Guruge J."/>
            <person name="Turnbaugh P.J."/>
            <person name="Mahowald M."/>
            <person name="Liep D."/>
            <person name="Gordon J."/>
        </authorList>
    </citation>
    <scope>NUCLEOTIDE SEQUENCE [LARGE SCALE GENOMIC DNA]</scope>
    <source>
        <strain evidence="1 2">DSM 17855</strain>
    </source>
</reference>
<dbReference type="AlphaFoldDB" id="B6W4W2"/>
<evidence type="ECO:0000313" key="2">
    <source>
        <dbReference type="Proteomes" id="UP000004849"/>
    </source>
</evidence>
<accession>B6W4W2</accession>
<proteinExistence type="predicted"/>
<dbReference type="HOGENOM" id="CLU_492334_0_0_10"/>
<protein>
    <submittedName>
        <fullName evidence="1">Uncharacterized protein</fullName>
    </submittedName>
</protein>
<dbReference type="EMBL" id="ABWZ01000082">
    <property type="protein sequence ID" value="EEB22929.1"/>
    <property type="molecule type" value="Genomic_DNA"/>
</dbReference>
<sequence>MHRERLVDAGGESGGGESLPFLVAPCGHGDDRNRARIAYIGVAQQFQQLETVRSGHLYIRQEQVVVRFAHLPDQRTGIPAGRAGDTVAFEHLPDDFELQRVVVDGEDTLRKTCGGIGNPHLALHRLVRQRQGERHAERAALADLAGDGNFPVQQPDQPFRDRQPQAETFGVRVGSRTLERVEDACRRFFAHADTRVFDGQQERTVLITGGEADASRPGELDGVREQVVRDLLDAVAVAADRNVRAPEIALKKKPFVVGSTGESRRDAFQQVGKPERGVVAGLLRLVETVHVQEVVQQVQDMLAQYADIGQMAVASLAVARVHRQLRATVDDAQRGAYVVGNRQDDFLAHIQQVAVLPDNLFQLALSGLPTPDVPLDDDIREGKQQNRYAQHAGEYAERDLPHVGYSFFPEVESHLCLPVQQGDKRRQFAVQLSVLPTQAVHRIVEIKGRRIPQSIYLAVQSVQVVRRRIYPYRVFLAEEARDAFFAPYLYAGLDGAGDSGRQPVGDQAVHLLPLADALHDAQQVRLFGRQQHSQRIDLFGAHETDALPTEREQ</sequence>